<evidence type="ECO:0000256" key="1">
    <source>
        <dbReference type="PROSITE-ProRule" id="PRU01211"/>
    </source>
</evidence>
<dbReference type="PANTHER" id="PTHR10127:SF870">
    <property type="entry name" value="METALLOENDOPEPTIDASE"/>
    <property type="match status" value="1"/>
</dbReference>
<dbReference type="Gene3D" id="3.40.390.10">
    <property type="entry name" value="Collagenase (Catalytic Domain)"/>
    <property type="match status" value="1"/>
</dbReference>
<dbReference type="Ensembl" id="ENSDLAT00005071739.1">
    <property type="protein sequence ID" value="ENSDLAP00005073386.1"/>
    <property type="gene ID" value="ENSDLAG00005034259.1"/>
</dbReference>
<name>A0A8P4KGR3_DICLA</name>
<dbReference type="GO" id="GO:0008270">
    <property type="term" value="F:zinc ion binding"/>
    <property type="evidence" value="ECO:0007669"/>
    <property type="project" value="UniProtKB-UniRule"/>
</dbReference>
<evidence type="ECO:0000259" key="4">
    <source>
        <dbReference type="PROSITE" id="PS51864"/>
    </source>
</evidence>
<comment type="cofactor">
    <cofactor evidence="1 2">
        <name>Zn(2+)</name>
        <dbReference type="ChEBI" id="CHEBI:29105"/>
    </cofactor>
    <text evidence="1 2">Binds 1 zinc ion per subunit.</text>
</comment>
<dbReference type="SMART" id="SM00235">
    <property type="entry name" value="ZnMc"/>
    <property type="match status" value="1"/>
</dbReference>
<keyword evidence="1 2" id="KW-0479">Metal-binding</keyword>
<dbReference type="GO" id="GO:0006508">
    <property type="term" value="P:proteolysis"/>
    <property type="evidence" value="ECO:0007669"/>
    <property type="project" value="UniProtKB-KW"/>
</dbReference>
<evidence type="ECO:0000256" key="2">
    <source>
        <dbReference type="RuleBase" id="RU361183"/>
    </source>
</evidence>
<organism evidence="5 6">
    <name type="scientific">Dicentrarchus labrax</name>
    <name type="common">European seabass</name>
    <name type="synonym">Morone labrax</name>
    <dbReference type="NCBI Taxonomy" id="13489"/>
    <lineage>
        <taxon>Eukaryota</taxon>
        <taxon>Metazoa</taxon>
        <taxon>Chordata</taxon>
        <taxon>Craniata</taxon>
        <taxon>Vertebrata</taxon>
        <taxon>Euteleostomi</taxon>
        <taxon>Actinopterygii</taxon>
        <taxon>Neopterygii</taxon>
        <taxon>Teleostei</taxon>
        <taxon>Neoteleostei</taxon>
        <taxon>Acanthomorphata</taxon>
        <taxon>Eupercaria</taxon>
        <taxon>Moronidae</taxon>
        <taxon>Dicentrarchus</taxon>
    </lineage>
</organism>
<evidence type="ECO:0000313" key="6">
    <source>
        <dbReference type="Proteomes" id="UP000694389"/>
    </source>
</evidence>
<keyword evidence="1 2" id="KW-0645">Protease</keyword>
<dbReference type="RefSeq" id="XP_051269260.1">
    <property type="nucleotide sequence ID" value="XM_051413300.1"/>
</dbReference>
<dbReference type="PANTHER" id="PTHR10127">
    <property type="entry name" value="DISCOIDIN, CUB, EGF, LAMININ , AND ZINC METALLOPROTEASE DOMAIN CONTAINING"/>
    <property type="match status" value="1"/>
</dbReference>
<feature type="region of interest" description="Disordered" evidence="3">
    <location>
        <begin position="302"/>
        <end position="335"/>
    </location>
</feature>
<sequence>MLLLLLAVLLFVQLPEGVDCGPIREAEGALQKDWFSRVVHYMDSNPETLEELMTRDHAVLEGDIVLSSDRNAAENIWPTLEIPYTISWELASRTGDILSAMAMVSEQTCVSFHKRTSETNYLFFKPSKGCASYVGFISGEQPIFVAPQCIVGNIAHEILHALGFHHEHTRTDREQYITVLPHNIMTGMERNFKMQSGQTFDLHYDIGSIMHYGSEFFSANGLPTIISKSDVKDMGQRNKMTATDIEKVRHLYNCGGTKKELKTEISGVEEVEEVEEEEEDAVLHLIHDVVSDLKTIIEGSVSTNKPEEDHTPATAPPPASLLHLDAATRGQNNTS</sequence>
<dbReference type="InterPro" id="IPR006026">
    <property type="entry name" value="Peptidase_Metallo"/>
</dbReference>
<reference evidence="5" key="1">
    <citation type="submission" date="2025-08" db="UniProtKB">
        <authorList>
            <consortium name="Ensembl"/>
        </authorList>
    </citation>
    <scope>IDENTIFICATION</scope>
</reference>
<dbReference type="OrthoDB" id="291007at2759"/>
<dbReference type="Pfam" id="PF01400">
    <property type="entry name" value="Astacin"/>
    <property type="match status" value="1"/>
</dbReference>
<feature type="binding site" evidence="1">
    <location>
        <position position="166"/>
    </location>
    <ligand>
        <name>Zn(2+)</name>
        <dbReference type="ChEBI" id="CHEBI:29105"/>
        <note>catalytic</note>
    </ligand>
</feature>
<dbReference type="GeneTree" id="ENSGT00940000154856"/>
<keyword evidence="1 2" id="KW-0378">Hydrolase</keyword>
<dbReference type="SUPFAM" id="SSF55486">
    <property type="entry name" value="Metalloproteases ('zincins'), catalytic domain"/>
    <property type="match status" value="1"/>
</dbReference>
<keyword evidence="1 2" id="KW-0862">Zinc</keyword>
<dbReference type="InterPro" id="IPR034035">
    <property type="entry name" value="Astacin-like_dom"/>
</dbReference>
<dbReference type="GeneID" id="127370857"/>
<accession>A0A8P4KGR3</accession>
<dbReference type="PRINTS" id="PR00480">
    <property type="entry name" value="ASTACIN"/>
</dbReference>
<protein>
    <recommendedName>
        <fullName evidence="2">Metalloendopeptidase</fullName>
        <ecNumber evidence="2">3.4.24.-</ecNumber>
    </recommendedName>
</protein>
<dbReference type="CDD" id="cd04280">
    <property type="entry name" value="ZnMc_astacin_like"/>
    <property type="match status" value="1"/>
</dbReference>
<dbReference type="AlphaFoldDB" id="A0A8P4KGR3"/>
<dbReference type="GO" id="GO:0004222">
    <property type="term" value="F:metalloendopeptidase activity"/>
    <property type="evidence" value="ECO:0007669"/>
    <property type="project" value="UniProtKB-UniRule"/>
</dbReference>
<evidence type="ECO:0000313" key="5">
    <source>
        <dbReference type="Ensembl" id="ENSDLAP00005073386.1"/>
    </source>
</evidence>
<dbReference type="InterPro" id="IPR001506">
    <property type="entry name" value="Peptidase_M12A"/>
</dbReference>
<proteinExistence type="predicted"/>
<comment type="caution">
    <text evidence="1">Lacks conserved residue(s) required for the propagation of feature annotation.</text>
</comment>
<feature type="chain" id="PRO_5035959962" description="Metalloendopeptidase" evidence="2">
    <location>
        <begin position="21"/>
        <end position="335"/>
    </location>
</feature>
<feature type="binding site" evidence="1">
    <location>
        <position position="156"/>
    </location>
    <ligand>
        <name>Zn(2+)</name>
        <dbReference type="ChEBI" id="CHEBI:29105"/>
        <note>catalytic</note>
    </ligand>
</feature>
<gene>
    <name evidence="5" type="primary">LOC127370857</name>
</gene>
<dbReference type="PROSITE" id="PS51864">
    <property type="entry name" value="ASTACIN"/>
    <property type="match status" value="1"/>
</dbReference>
<keyword evidence="1 2" id="KW-0482">Metalloprotease</keyword>
<feature type="active site" evidence="1">
    <location>
        <position position="157"/>
    </location>
</feature>
<feature type="binding site" evidence="1">
    <location>
        <position position="160"/>
    </location>
    <ligand>
        <name>Zn(2+)</name>
        <dbReference type="ChEBI" id="CHEBI:29105"/>
        <note>catalytic</note>
    </ligand>
</feature>
<reference evidence="5" key="2">
    <citation type="submission" date="2025-09" db="UniProtKB">
        <authorList>
            <consortium name="Ensembl"/>
        </authorList>
    </citation>
    <scope>IDENTIFICATION</scope>
</reference>
<dbReference type="InterPro" id="IPR024079">
    <property type="entry name" value="MetalloPept_cat_dom_sf"/>
</dbReference>
<evidence type="ECO:0000256" key="3">
    <source>
        <dbReference type="SAM" id="MobiDB-lite"/>
    </source>
</evidence>
<feature type="domain" description="Peptidase M12A" evidence="4">
    <location>
        <begin position="67"/>
        <end position="255"/>
    </location>
</feature>
<keyword evidence="6" id="KW-1185">Reference proteome</keyword>
<dbReference type="EC" id="3.4.24.-" evidence="2"/>
<keyword evidence="2" id="KW-0732">Signal</keyword>
<feature type="signal peptide" evidence="2">
    <location>
        <begin position="1"/>
        <end position="20"/>
    </location>
</feature>
<dbReference type="Proteomes" id="UP000694389">
    <property type="component" value="Unassembled WGS sequence"/>
</dbReference>